<dbReference type="PROSITE" id="PS51419">
    <property type="entry name" value="RAB"/>
    <property type="match status" value="1"/>
</dbReference>
<dbReference type="AlphaFoldDB" id="A0A9D4IIJ6"/>
<sequence length="342" mass="37840">MECPVYLNVEPAADDDTGGNLFCDNLYADDSASMRRHSMPPSPFRLSLSSNDVRNPEVLRRVRSFRTTSKGVVNSGDIVRKRGSISLSVSTGLAVTTSDIDLSKESHSRSRLPSCTSQASSAGNSAASSGTPSYYRVLVLGSSGVGKSALINQFMSSENNISDEMSASDSTVSVMLDEEESLLEFCNFPDDQFPEEDINVDAYVLVFSIADRATYEYANNLMRYLRNDVCTDRSIFLVANKTDLVRKRTVDKNEARLCASYYSSKYVETSASLNHHVDNLLAGIVTQIRLKLNPDRILQQPDRAVVKGRLKHRHGSLQSAKTVLQKLFSRQKSLSCDNLYDL</sequence>
<protein>
    <submittedName>
        <fullName evidence="4">Uncharacterized protein</fullName>
    </submittedName>
</protein>
<dbReference type="SUPFAM" id="SSF52540">
    <property type="entry name" value="P-loop containing nucleoside triphosphate hydrolases"/>
    <property type="match status" value="1"/>
</dbReference>
<dbReference type="PRINTS" id="PR00449">
    <property type="entry name" value="RASTRNSFRMNG"/>
</dbReference>
<reference evidence="4" key="1">
    <citation type="journal article" date="2019" name="bioRxiv">
        <title>The Genome of the Zebra Mussel, Dreissena polymorpha: A Resource for Invasive Species Research.</title>
        <authorList>
            <person name="McCartney M.A."/>
            <person name="Auch B."/>
            <person name="Kono T."/>
            <person name="Mallez S."/>
            <person name="Zhang Y."/>
            <person name="Obille A."/>
            <person name="Becker A."/>
            <person name="Abrahante J.E."/>
            <person name="Garbe J."/>
            <person name="Badalamenti J.P."/>
            <person name="Herman A."/>
            <person name="Mangelson H."/>
            <person name="Liachko I."/>
            <person name="Sullivan S."/>
            <person name="Sone E.D."/>
            <person name="Koren S."/>
            <person name="Silverstein K.A.T."/>
            <person name="Beckman K.B."/>
            <person name="Gohl D.M."/>
        </authorList>
    </citation>
    <scope>NUCLEOTIDE SEQUENCE</scope>
    <source>
        <strain evidence="4">Duluth1</strain>
        <tissue evidence="4">Whole animal</tissue>
    </source>
</reference>
<dbReference type="SMART" id="SM00173">
    <property type="entry name" value="RAS"/>
    <property type="match status" value="1"/>
</dbReference>
<dbReference type="InterPro" id="IPR027417">
    <property type="entry name" value="P-loop_NTPase"/>
</dbReference>
<dbReference type="InterPro" id="IPR051641">
    <property type="entry name" value="RGK_GTP-binding_reg"/>
</dbReference>
<organism evidence="4 5">
    <name type="scientific">Dreissena polymorpha</name>
    <name type="common">Zebra mussel</name>
    <name type="synonym">Mytilus polymorpha</name>
    <dbReference type="NCBI Taxonomy" id="45954"/>
    <lineage>
        <taxon>Eukaryota</taxon>
        <taxon>Metazoa</taxon>
        <taxon>Spiralia</taxon>
        <taxon>Lophotrochozoa</taxon>
        <taxon>Mollusca</taxon>
        <taxon>Bivalvia</taxon>
        <taxon>Autobranchia</taxon>
        <taxon>Heteroconchia</taxon>
        <taxon>Euheterodonta</taxon>
        <taxon>Imparidentia</taxon>
        <taxon>Neoheterodontei</taxon>
        <taxon>Myida</taxon>
        <taxon>Dreissenoidea</taxon>
        <taxon>Dreissenidae</taxon>
        <taxon>Dreissena</taxon>
    </lineage>
</organism>
<evidence type="ECO:0000313" key="5">
    <source>
        <dbReference type="Proteomes" id="UP000828390"/>
    </source>
</evidence>
<evidence type="ECO:0000256" key="3">
    <source>
        <dbReference type="SAM" id="MobiDB-lite"/>
    </source>
</evidence>
<dbReference type="InterPro" id="IPR001806">
    <property type="entry name" value="Small_GTPase"/>
</dbReference>
<feature type="compositionally biased region" description="Low complexity" evidence="3">
    <location>
        <begin position="117"/>
        <end position="129"/>
    </location>
</feature>
<evidence type="ECO:0000256" key="1">
    <source>
        <dbReference type="ARBA" id="ARBA00008846"/>
    </source>
</evidence>
<dbReference type="GO" id="GO:0005525">
    <property type="term" value="F:GTP binding"/>
    <property type="evidence" value="ECO:0007669"/>
    <property type="project" value="InterPro"/>
</dbReference>
<keyword evidence="5" id="KW-1185">Reference proteome</keyword>
<dbReference type="GO" id="GO:0005886">
    <property type="term" value="C:plasma membrane"/>
    <property type="evidence" value="ECO:0007669"/>
    <property type="project" value="TreeGrafter"/>
</dbReference>
<evidence type="ECO:0000313" key="4">
    <source>
        <dbReference type="EMBL" id="KAH3773058.1"/>
    </source>
</evidence>
<dbReference type="EMBL" id="JAIWYP010000009">
    <property type="protein sequence ID" value="KAH3773058.1"/>
    <property type="molecule type" value="Genomic_DNA"/>
</dbReference>
<comment type="similarity">
    <text evidence="1">Belongs to the small GTPase superfamily. RGK family.</text>
</comment>
<dbReference type="SMART" id="SM00175">
    <property type="entry name" value="RAB"/>
    <property type="match status" value="1"/>
</dbReference>
<dbReference type="OrthoDB" id="5239715at2759"/>
<comment type="caution">
    <text evidence="4">The sequence shown here is derived from an EMBL/GenBank/DDBJ whole genome shotgun (WGS) entry which is preliminary data.</text>
</comment>
<dbReference type="Gene3D" id="3.40.50.300">
    <property type="entry name" value="P-loop containing nucleotide triphosphate hydrolases"/>
    <property type="match status" value="1"/>
</dbReference>
<dbReference type="PANTHER" id="PTHR45775:SF6">
    <property type="entry name" value="RAD, GEM_KIR FAMILY MEMBER 2, ISOFORM C"/>
    <property type="match status" value="1"/>
</dbReference>
<evidence type="ECO:0000256" key="2">
    <source>
        <dbReference type="ARBA" id="ARBA00022553"/>
    </source>
</evidence>
<reference evidence="4" key="2">
    <citation type="submission" date="2020-11" db="EMBL/GenBank/DDBJ databases">
        <authorList>
            <person name="McCartney M.A."/>
            <person name="Auch B."/>
            <person name="Kono T."/>
            <person name="Mallez S."/>
            <person name="Becker A."/>
            <person name="Gohl D.M."/>
            <person name="Silverstein K.A.T."/>
            <person name="Koren S."/>
            <person name="Bechman K.B."/>
            <person name="Herman A."/>
            <person name="Abrahante J.E."/>
            <person name="Garbe J."/>
        </authorList>
    </citation>
    <scope>NUCLEOTIDE SEQUENCE</scope>
    <source>
        <strain evidence="4">Duluth1</strain>
        <tissue evidence="4">Whole animal</tissue>
    </source>
</reference>
<keyword evidence="2" id="KW-0597">Phosphoprotein</keyword>
<accession>A0A9D4IIJ6</accession>
<dbReference type="PROSITE" id="PS51421">
    <property type="entry name" value="RAS"/>
    <property type="match status" value="1"/>
</dbReference>
<proteinExistence type="inferred from homology"/>
<dbReference type="Proteomes" id="UP000828390">
    <property type="component" value="Unassembled WGS sequence"/>
</dbReference>
<name>A0A9D4IIJ6_DREPO</name>
<gene>
    <name evidence="4" type="ORF">DPMN_174408</name>
</gene>
<dbReference type="GO" id="GO:0005246">
    <property type="term" value="F:calcium channel regulator activity"/>
    <property type="evidence" value="ECO:0007669"/>
    <property type="project" value="TreeGrafter"/>
</dbReference>
<feature type="region of interest" description="Disordered" evidence="3">
    <location>
        <begin position="102"/>
        <end position="130"/>
    </location>
</feature>
<dbReference type="PANTHER" id="PTHR45775">
    <property type="entry name" value="RAD, GEM/KIR FAMILY MEMBER 2, ISOFORM C"/>
    <property type="match status" value="1"/>
</dbReference>
<dbReference type="GO" id="GO:0003924">
    <property type="term" value="F:GTPase activity"/>
    <property type="evidence" value="ECO:0007669"/>
    <property type="project" value="InterPro"/>
</dbReference>
<dbReference type="Pfam" id="PF00071">
    <property type="entry name" value="Ras"/>
    <property type="match status" value="1"/>
</dbReference>